<gene>
    <name evidence="9" type="ORF">K443DRAFT_133512</name>
</gene>
<organism evidence="9 10">
    <name type="scientific">Laccaria amethystina LaAM-08-1</name>
    <dbReference type="NCBI Taxonomy" id="1095629"/>
    <lineage>
        <taxon>Eukaryota</taxon>
        <taxon>Fungi</taxon>
        <taxon>Dikarya</taxon>
        <taxon>Basidiomycota</taxon>
        <taxon>Agaricomycotina</taxon>
        <taxon>Agaricomycetes</taxon>
        <taxon>Agaricomycetidae</taxon>
        <taxon>Agaricales</taxon>
        <taxon>Agaricineae</taxon>
        <taxon>Hydnangiaceae</taxon>
        <taxon>Laccaria</taxon>
    </lineage>
</organism>
<keyword evidence="4" id="KW-0540">Nuclease</keyword>
<evidence type="ECO:0000256" key="2">
    <source>
        <dbReference type="ARBA" id="ARBA00005300"/>
    </source>
</evidence>
<evidence type="ECO:0000256" key="4">
    <source>
        <dbReference type="ARBA" id="ARBA00022722"/>
    </source>
</evidence>
<sequence>MAPTLLAGTYRSNPLEYAFVPNHSRNPARWECTHDDRRILIFTDGAAPNNGRPNVRAGCGVVAGPSPDSRYAFPLEYDDFHQLASNRAELRAVEAAIKLDLKKEGIKTIVIATDSEYVAKGATEWIRVWRDGTGRWVVRRENMDLWDRLMKAIEDKEREGIHVQFYLIDRKWNQADPYAKAGADYDRDYCQ</sequence>
<reference evidence="9 10" key="1">
    <citation type="submission" date="2014-04" db="EMBL/GenBank/DDBJ databases">
        <authorList>
            <consortium name="DOE Joint Genome Institute"/>
            <person name="Kuo A."/>
            <person name="Kohler A."/>
            <person name="Nagy L.G."/>
            <person name="Floudas D."/>
            <person name="Copeland A."/>
            <person name="Barry K.W."/>
            <person name="Cichocki N."/>
            <person name="Veneault-Fourrey C."/>
            <person name="LaButti K."/>
            <person name="Lindquist E.A."/>
            <person name="Lipzen A."/>
            <person name="Lundell T."/>
            <person name="Morin E."/>
            <person name="Murat C."/>
            <person name="Sun H."/>
            <person name="Tunlid A."/>
            <person name="Henrissat B."/>
            <person name="Grigoriev I.V."/>
            <person name="Hibbett D.S."/>
            <person name="Martin F."/>
            <person name="Nordberg H.P."/>
            <person name="Cantor M.N."/>
            <person name="Hua S.X."/>
        </authorList>
    </citation>
    <scope>NUCLEOTIDE SEQUENCE [LARGE SCALE GENOMIC DNA]</scope>
    <source>
        <strain evidence="9 10">LaAM-08-1</strain>
    </source>
</reference>
<dbReference type="SUPFAM" id="SSF53098">
    <property type="entry name" value="Ribonuclease H-like"/>
    <property type="match status" value="1"/>
</dbReference>
<dbReference type="PANTHER" id="PTHR10642:SF26">
    <property type="entry name" value="RIBONUCLEASE H1"/>
    <property type="match status" value="1"/>
</dbReference>
<comment type="catalytic activity">
    <reaction evidence="1">
        <text>Endonucleolytic cleavage to 5'-phosphomonoester.</text>
        <dbReference type="EC" id="3.1.26.4"/>
    </reaction>
</comment>
<keyword evidence="6" id="KW-0255">Endonuclease</keyword>
<evidence type="ECO:0000256" key="3">
    <source>
        <dbReference type="ARBA" id="ARBA00012180"/>
    </source>
</evidence>
<accession>A0A0C9X9X7</accession>
<dbReference type="InterPro" id="IPR036397">
    <property type="entry name" value="RNaseH_sf"/>
</dbReference>
<dbReference type="EC" id="3.1.26.4" evidence="3"/>
<dbReference type="PROSITE" id="PS50879">
    <property type="entry name" value="RNASE_H_1"/>
    <property type="match status" value="1"/>
</dbReference>
<name>A0A0C9X9X7_9AGAR</name>
<evidence type="ECO:0000313" key="9">
    <source>
        <dbReference type="EMBL" id="KIJ98253.1"/>
    </source>
</evidence>
<keyword evidence="5" id="KW-0479">Metal-binding</keyword>
<protein>
    <recommendedName>
        <fullName evidence="3">ribonuclease H</fullName>
        <ecNumber evidence="3">3.1.26.4</ecNumber>
    </recommendedName>
</protein>
<dbReference type="Gene3D" id="3.30.420.10">
    <property type="entry name" value="Ribonuclease H-like superfamily/Ribonuclease H"/>
    <property type="match status" value="1"/>
</dbReference>
<dbReference type="InterPro" id="IPR002156">
    <property type="entry name" value="RNaseH_domain"/>
</dbReference>
<dbReference type="STRING" id="1095629.A0A0C9X9X7"/>
<dbReference type="InterPro" id="IPR050092">
    <property type="entry name" value="RNase_H"/>
</dbReference>
<dbReference type="InterPro" id="IPR012337">
    <property type="entry name" value="RNaseH-like_sf"/>
</dbReference>
<dbReference type="GO" id="GO:0004523">
    <property type="term" value="F:RNA-DNA hybrid ribonuclease activity"/>
    <property type="evidence" value="ECO:0007669"/>
    <property type="project" value="UniProtKB-EC"/>
</dbReference>
<comment type="similarity">
    <text evidence="2">Belongs to the RNase H family.</text>
</comment>
<dbReference type="GO" id="GO:0043137">
    <property type="term" value="P:DNA replication, removal of RNA primer"/>
    <property type="evidence" value="ECO:0007669"/>
    <property type="project" value="TreeGrafter"/>
</dbReference>
<dbReference type="Pfam" id="PF00075">
    <property type="entry name" value="RNase_H"/>
    <property type="match status" value="1"/>
</dbReference>
<dbReference type="CDD" id="cd13934">
    <property type="entry name" value="RNase_H_Dikarya_like"/>
    <property type="match status" value="1"/>
</dbReference>
<evidence type="ECO:0000259" key="8">
    <source>
        <dbReference type="PROSITE" id="PS50879"/>
    </source>
</evidence>
<keyword evidence="7" id="KW-0378">Hydrolase</keyword>
<evidence type="ECO:0000256" key="5">
    <source>
        <dbReference type="ARBA" id="ARBA00022723"/>
    </source>
</evidence>
<evidence type="ECO:0000256" key="6">
    <source>
        <dbReference type="ARBA" id="ARBA00022759"/>
    </source>
</evidence>
<feature type="domain" description="RNase H type-1" evidence="8">
    <location>
        <begin position="35"/>
        <end position="184"/>
    </location>
</feature>
<keyword evidence="10" id="KW-1185">Reference proteome</keyword>
<dbReference type="Proteomes" id="UP000054477">
    <property type="component" value="Unassembled WGS sequence"/>
</dbReference>
<dbReference type="PANTHER" id="PTHR10642">
    <property type="entry name" value="RIBONUCLEASE H1"/>
    <property type="match status" value="1"/>
</dbReference>
<evidence type="ECO:0000256" key="7">
    <source>
        <dbReference type="ARBA" id="ARBA00022801"/>
    </source>
</evidence>
<evidence type="ECO:0000313" key="10">
    <source>
        <dbReference type="Proteomes" id="UP000054477"/>
    </source>
</evidence>
<evidence type="ECO:0000256" key="1">
    <source>
        <dbReference type="ARBA" id="ARBA00000077"/>
    </source>
</evidence>
<dbReference type="AlphaFoldDB" id="A0A0C9X9X7"/>
<reference evidence="10" key="2">
    <citation type="submission" date="2015-01" db="EMBL/GenBank/DDBJ databases">
        <title>Evolutionary Origins and Diversification of the Mycorrhizal Mutualists.</title>
        <authorList>
            <consortium name="DOE Joint Genome Institute"/>
            <consortium name="Mycorrhizal Genomics Consortium"/>
            <person name="Kohler A."/>
            <person name="Kuo A."/>
            <person name="Nagy L.G."/>
            <person name="Floudas D."/>
            <person name="Copeland A."/>
            <person name="Barry K.W."/>
            <person name="Cichocki N."/>
            <person name="Veneault-Fourrey C."/>
            <person name="LaButti K."/>
            <person name="Lindquist E.A."/>
            <person name="Lipzen A."/>
            <person name="Lundell T."/>
            <person name="Morin E."/>
            <person name="Murat C."/>
            <person name="Riley R."/>
            <person name="Ohm R."/>
            <person name="Sun H."/>
            <person name="Tunlid A."/>
            <person name="Henrissat B."/>
            <person name="Grigoriev I.V."/>
            <person name="Hibbett D.S."/>
            <person name="Martin F."/>
        </authorList>
    </citation>
    <scope>NUCLEOTIDE SEQUENCE [LARGE SCALE GENOMIC DNA]</scope>
    <source>
        <strain evidence="10">LaAM-08-1</strain>
    </source>
</reference>
<dbReference type="EMBL" id="KN838673">
    <property type="protein sequence ID" value="KIJ98253.1"/>
    <property type="molecule type" value="Genomic_DNA"/>
</dbReference>
<proteinExistence type="inferred from homology"/>
<dbReference type="OrthoDB" id="407198at2759"/>
<dbReference type="GO" id="GO:0003676">
    <property type="term" value="F:nucleic acid binding"/>
    <property type="evidence" value="ECO:0007669"/>
    <property type="project" value="InterPro"/>
</dbReference>
<dbReference type="GO" id="GO:0046872">
    <property type="term" value="F:metal ion binding"/>
    <property type="evidence" value="ECO:0007669"/>
    <property type="project" value="UniProtKB-KW"/>
</dbReference>
<dbReference type="HOGENOM" id="CLU_030894_4_1_1"/>